<organism evidence="1 2">
    <name type="scientific">Haloferula rosea</name>
    <dbReference type="NCBI Taxonomy" id="490093"/>
    <lineage>
        <taxon>Bacteria</taxon>
        <taxon>Pseudomonadati</taxon>
        <taxon>Verrucomicrobiota</taxon>
        <taxon>Verrucomicrobiia</taxon>
        <taxon>Verrucomicrobiales</taxon>
        <taxon>Verrucomicrobiaceae</taxon>
        <taxon>Haloferula</taxon>
    </lineage>
</organism>
<comment type="caution">
    <text evidence="1">The sequence shown here is derived from an EMBL/GenBank/DDBJ whole genome shotgun (WGS) entry which is preliminary data.</text>
</comment>
<accession>A0A934REP4</accession>
<evidence type="ECO:0008006" key="3">
    <source>
        <dbReference type="Google" id="ProtNLM"/>
    </source>
</evidence>
<dbReference type="AlphaFoldDB" id="A0A934REP4"/>
<evidence type="ECO:0000313" key="1">
    <source>
        <dbReference type="EMBL" id="MBK1827814.1"/>
    </source>
</evidence>
<proteinExistence type="predicted"/>
<gene>
    <name evidence="1" type="ORF">JIN81_12355</name>
</gene>
<name>A0A934REP4_9BACT</name>
<dbReference type="RefSeq" id="WP_200279958.1">
    <property type="nucleotide sequence ID" value="NZ_JAENII010000009.1"/>
</dbReference>
<protein>
    <recommendedName>
        <fullName evidence="3">Nucleotide-diphospho-sugar transferase domain-containing protein</fullName>
    </recommendedName>
</protein>
<sequence>MKAKAVTLVHRGAMEIAVHAVSSFARHFRESHVLEIHSDGSLRGEDERLLLEAAEEMEVQLMGPDDRKEALMSACSGYPELIPLFDRGGYFSKLQLAVAIPPPFFYFDSDIVWLRPVENLVSESAPNTFSTESWSWYFGVNDDAKWVREKIPRRVNSGFYHLSVNFPMDRLARLFSEELYTPDHRYSTDQEMMAFLYPDLDYYHPDDLKRSRRGIVYDLQADPAAALHFPGRMWADHMDQIRELANTAGREAVRIRYQPGIPLGRGELWRMRASLAAAATPALQIPINCFRRVRSRLRSST</sequence>
<keyword evidence="2" id="KW-1185">Reference proteome</keyword>
<dbReference type="Proteomes" id="UP000658278">
    <property type="component" value="Unassembled WGS sequence"/>
</dbReference>
<dbReference type="EMBL" id="JAENII010000009">
    <property type="protein sequence ID" value="MBK1827814.1"/>
    <property type="molecule type" value="Genomic_DNA"/>
</dbReference>
<reference evidence="1" key="1">
    <citation type="submission" date="2021-01" db="EMBL/GenBank/DDBJ databases">
        <title>Modified the classification status of verrucomicrobia.</title>
        <authorList>
            <person name="Feng X."/>
        </authorList>
    </citation>
    <scope>NUCLEOTIDE SEQUENCE</scope>
    <source>
        <strain evidence="1">KCTC 22201</strain>
    </source>
</reference>
<evidence type="ECO:0000313" key="2">
    <source>
        <dbReference type="Proteomes" id="UP000658278"/>
    </source>
</evidence>